<dbReference type="EMBL" id="CADEAL010004393">
    <property type="protein sequence ID" value="CAB1458570.1"/>
    <property type="molecule type" value="Genomic_DNA"/>
</dbReference>
<gene>
    <name evidence="2" type="ORF">PLEPLA_LOCUS46400</name>
</gene>
<evidence type="ECO:0000313" key="2">
    <source>
        <dbReference type="EMBL" id="CAB1458570.1"/>
    </source>
</evidence>
<dbReference type="Proteomes" id="UP001153269">
    <property type="component" value="Unassembled WGS sequence"/>
</dbReference>
<reference evidence="2" key="1">
    <citation type="submission" date="2020-03" db="EMBL/GenBank/DDBJ databases">
        <authorList>
            <person name="Weist P."/>
        </authorList>
    </citation>
    <scope>NUCLEOTIDE SEQUENCE</scope>
</reference>
<evidence type="ECO:0000256" key="1">
    <source>
        <dbReference type="SAM" id="MobiDB-lite"/>
    </source>
</evidence>
<name>A0A9N7VZR0_PLEPL</name>
<keyword evidence="3" id="KW-1185">Reference proteome</keyword>
<evidence type="ECO:0000313" key="3">
    <source>
        <dbReference type="Proteomes" id="UP001153269"/>
    </source>
</evidence>
<comment type="caution">
    <text evidence="2">The sequence shown here is derived from an EMBL/GenBank/DDBJ whole genome shotgun (WGS) entry which is preliminary data.</text>
</comment>
<feature type="compositionally biased region" description="Basic and acidic residues" evidence="1">
    <location>
        <begin position="8"/>
        <end position="30"/>
    </location>
</feature>
<accession>A0A9N7VZR0</accession>
<feature type="region of interest" description="Disordered" evidence="1">
    <location>
        <begin position="1"/>
        <end position="30"/>
    </location>
</feature>
<dbReference type="AlphaFoldDB" id="A0A9N7VZR0"/>
<protein>
    <submittedName>
        <fullName evidence="2">Uncharacterized protein</fullName>
    </submittedName>
</protein>
<proteinExistence type="predicted"/>
<sequence length="122" mass="13889">MTSKVGAKRIEERRGEGRIEEGKEGEERRGMRRLQDWKIRVWRLEWEYWDLISPCNEGEPPVIQKAQGLFLVGGRLSGRLLLISMLLPEVSSRQSLTAKRGSCDLDAAPDTCCGESRRSSEL</sequence>
<organism evidence="2 3">
    <name type="scientific">Pleuronectes platessa</name>
    <name type="common">European plaice</name>
    <dbReference type="NCBI Taxonomy" id="8262"/>
    <lineage>
        <taxon>Eukaryota</taxon>
        <taxon>Metazoa</taxon>
        <taxon>Chordata</taxon>
        <taxon>Craniata</taxon>
        <taxon>Vertebrata</taxon>
        <taxon>Euteleostomi</taxon>
        <taxon>Actinopterygii</taxon>
        <taxon>Neopterygii</taxon>
        <taxon>Teleostei</taxon>
        <taxon>Neoteleostei</taxon>
        <taxon>Acanthomorphata</taxon>
        <taxon>Carangaria</taxon>
        <taxon>Pleuronectiformes</taxon>
        <taxon>Pleuronectoidei</taxon>
        <taxon>Pleuronectidae</taxon>
        <taxon>Pleuronectes</taxon>
    </lineage>
</organism>